<dbReference type="EMBL" id="JARKIF010000004">
    <property type="protein sequence ID" value="KAJ7641829.1"/>
    <property type="molecule type" value="Genomic_DNA"/>
</dbReference>
<evidence type="ECO:0000256" key="2">
    <source>
        <dbReference type="ARBA" id="ARBA00023134"/>
    </source>
</evidence>
<dbReference type="CDD" id="cd00066">
    <property type="entry name" value="G-alpha"/>
    <property type="match status" value="1"/>
</dbReference>
<evidence type="ECO:0000313" key="7">
    <source>
        <dbReference type="EMBL" id="KAJ7641829.1"/>
    </source>
</evidence>
<reference evidence="7" key="1">
    <citation type="submission" date="2023-03" db="EMBL/GenBank/DDBJ databases">
        <title>Massive genome expansion in bonnet fungi (Mycena s.s.) driven by repeated elements and novel gene families across ecological guilds.</title>
        <authorList>
            <consortium name="Lawrence Berkeley National Laboratory"/>
            <person name="Harder C.B."/>
            <person name="Miyauchi S."/>
            <person name="Viragh M."/>
            <person name="Kuo A."/>
            <person name="Thoen E."/>
            <person name="Andreopoulos B."/>
            <person name="Lu D."/>
            <person name="Skrede I."/>
            <person name="Drula E."/>
            <person name="Henrissat B."/>
            <person name="Morin E."/>
            <person name="Kohler A."/>
            <person name="Barry K."/>
            <person name="LaButti K."/>
            <person name="Morin E."/>
            <person name="Salamov A."/>
            <person name="Lipzen A."/>
            <person name="Mereny Z."/>
            <person name="Hegedus B."/>
            <person name="Baldrian P."/>
            <person name="Stursova M."/>
            <person name="Weitz H."/>
            <person name="Taylor A."/>
            <person name="Grigoriev I.V."/>
            <person name="Nagy L.G."/>
            <person name="Martin F."/>
            <person name="Kauserud H."/>
        </authorList>
    </citation>
    <scope>NUCLEOTIDE SEQUENCE</scope>
    <source>
        <strain evidence="7">9284</strain>
    </source>
</reference>
<keyword evidence="8" id="KW-1185">Reference proteome</keyword>
<dbReference type="InterPro" id="IPR001019">
    <property type="entry name" value="Gprotein_alpha_su"/>
</dbReference>
<dbReference type="AlphaFoldDB" id="A0AAD7C8J0"/>
<sequence length="448" mass="50669">MTISDPGHHRSRTRGPSLDSADPFAIHMAPPEGETPAARAERLAAQQYAEKMSRQIDEQILQSKRLHDKKDKDVKILLLGQSESGKSTVLKNFRLRFTPQYFDSERNAWRTVVLLNLISSVRSIITAIENEFAAPEFNLVHDSHRTLCAELAPLLEEEVTVNTLISATPNVPPGQGQDVFVRPGGEWKSVLANSDEAKHAVEVVFGLRDEIDSLWADTAVRELLEKKDVSLKDGGGYFMDDIARVTAEDYVPTDSDILRARIKTMGVEEHFFEKEVGAPGARGVKDFWIYDVPGAKGSRAVWIPFFDMVQAIVFLTPLSFYEVLEEDSRVNRLEDSVHLWKEICANPLLQNCQIILFFNKMDILKAKLKAGLIIKEYVPSFADRPNTYAGATGYFKEKFRAYHKRSSPKPRAFFYYETTAVDTRSTAKIIGAVHEEIFRKHLHESILI</sequence>
<feature type="binding site" evidence="4">
    <location>
        <begin position="359"/>
        <end position="362"/>
    </location>
    <ligand>
        <name>GTP</name>
        <dbReference type="ChEBI" id="CHEBI:37565"/>
    </ligand>
</feature>
<dbReference type="GO" id="GO:0005834">
    <property type="term" value="C:heterotrimeric G-protein complex"/>
    <property type="evidence" value="ECO:0007669"/>
    <property type="project" value="TreeGrafter"/>
</dbReference>
<protein>
    <submittedName>
        <fullName evidence="7">G-protein alpha subunit</fullName>
    </submittedName>
</protein>
<dbReference type="SUPFAM" id="SSF52540">
    <property type="entry name" value="P-loop containing nucleoside triphosphate hydrolases"/>
    <property type="match status" value="1"/>
</dbReference>
<feature type="binding site" evidence="4">
    <location>
        <begin position="83"/>
        <end position="88"/>
    </location>
    <ligand>
        <name>GTP</name>
        <dbReference type="ChEBI" id="CHEBI:37565"/>
    </ligand>
</feature>
<organism evidence="7 8">
    <name type="scientific">Roridomyces roridus</name>
    <dbReference type="NCBI Taxonomy" id="1738132"/>
    <lineage>
        <taxon>Eukaryota</taxon>
        <taxon>Fungi</taxon>
        <taxon>Dikarya</taxon>
        <taxon>Basidiomycota</taxon>
        <taxon>Agaricomycotina</taxon>
        <taxon>Agaricomycetes</taxon>
        <taxon>Agaricomycetidae</taxon>
        <taxon>Agaricales</taxon>
        <taxon>Marasmiineae</taxon>
        <taxon>Mycenaceae</taxon>
        <taxon>Roridomyces</taxon>
    </lineage>
</organism>
<dbReference type="GO" id="GO:0046872">
    <property type="term" value="F:metal ion binding"/>
    <property type="evidence" value="ECO:0007669"/>
    <property type="project" value="UniProtKB-KW"/>
</dbReference>
<proteinExistence type="predicted"/>
<dbReference type="GO" id="GO:0003924">
    <property type="term" value="F:GTPase activity"/>
    <property type="evidence" value="ECO:0007669"/>
    <property type="project" value="InterPro"/>
</dbReference>
<evidence type="ECO:0000256" key="1">
    <source>
        <dbReference type="ARBA" id="ARBA00022741"/>
    </source>
</evidence>
<feature type="binding site" evidence="5">
    <location>
        <position position="87"/>
    </location>
    <ligand>
        <name>Mg(2+)</name>
        <dbReference type="ChEBI" id="CHEBI:18420"/>
    </ligand>
</feature>
<dbReference type="FunFam" id="3.40.50.300:FF:000720">
    <property type="entry name" value="Guanine nucleotide-binding protein G(k) subunit alpha"/>
    <property type="match status" value="1"/>
</dbReference>
<dbReference type="PANTHER" id="PTHR10218:SF360">
    <property type="entry name" value="GUANINE NUCLEOTIDE-BINDING PROTEIN SUBUNIT ALPHA HOMOLOG"/>
    <property type="match status" value="1"/>
</dbReference>
<dbReference type="InterPro" id="IPR011025">
    <property type="entry name" value="GproteinA_insert"/>
</dbReference>
<dbReference type="PRINTS" id="PR00318">
    <property type="entry name" value="GPROTEINA"/>
</dbReference>
<keyword evidence="3" id="KW-0807">Transducer</keyword>
<gene>
    <name evidence="7" type="ORF">FB45DRAFT_901097</name>
</gene>
<feature type="region of interest" description="Disordered" evidence="6">
    <location>
        <begin position="1"/>
        <end position="37"/>
    </location>
</feature>
<dbReference type="SUPFAM" id="SSF47895">
    <property type="entry name" value="Transducin (alpha subunit), insertion domain"/>
    <property type="match status" value="1"/>
</dbReference>
<dbReference type="Pfam" id="PF00503">
    <property type="entry name" value="G-alpha"/>
    <property type="match status" value="1"/>
</dbReference>
<feature type="binding site" evidence="4">
    <location>
        <begin position="258"/>
        <end position="264"/>
    </location>
    <ligand>
        <name>GTP</name>
        <dbReference type="ChEBI" id="CHEBI:37565"/>
    </ligand>
</feature>
<evidence type="ECO:0000256" key="3">
    <source>
        <dbReference type="ARBA" id="ARBA00023224"/>
    </source>
</evidence>
<evidence type="ECO:0000256" key="5">
    <source>
        <dbReference type="PIRSR" id="PIRSR601019-2"/>
    </source>
</evidence>
<dbReference type="Gene3D" id="3.40.50.300">
    <property type="entry name" value="P-loop containing nucleotide triphosphate hydrolases"/>
    <property type="match status" value="2"/>
</dbReference>
<dbReference type="GO" id="GO:0007188">
    <property type="term" value="P:adenylate cyclase-modulating G protein-coupled receptor signaling pathway"/>
    <property type="evidence" value="ECO:0007669"/>
    <property type="project" value="TreeGrafter"/>
</dbReference>
<dbReference type="PANTHER" id="PTHR10218">
    <property type="entry name" value="GTP-BINDING PROTEIN ALPHA SUBUNIT"/>
    <property type="match status" value="1"/>
</dbReference>
<name>A0AAD7C8J0_9AGAR</name>
<keyword evidence="1 4" id="KW-0547">Nucleotide-binding</keyword>
<dbReference type="Gene3D" id="1.10.400.10">
    <property type="entry name" value="GI Alpha 1, domain 2-like"/>
    <property type="match status" value="1"/>
</dbReference>
<keyword evidence="5" id="KW-0479">Metal-binding</keyword>
<evidence type="ECO:0000313" key="8">
    <source>
        <dbReference type="Proteomes" id="UP001221142"/>
    </source>
</evidence>
<accession>A0AAD7C8J0</accession>
<evidence type="ECO:0000256" key="6">
    <source>
        <dbReference type="SAM" id="MobiDB-lite"/>
    </source>
</evidence>
<dbReference type="SMART" id="SM00275">
    <property type="entry name" value="G_alpha"/>
    <property type="match status" value="1"/>
</dbReference>
<feature type="binding site" evidence="5">
    <location>
        <position position="264"/>
    </location>
    <ligand>
        <name>Mg(2+)</name>
        <dbReference type="ChEBI" id="CHEBI:18420"/>
    </ligand>
</feature>
<dbReference type="InterPro" id="IPR027417">
    <property type="entry name" value="P-loop_NTPase"/>
</dbReference>
<dbReference type="PROSITE" id="PS51882">
    <property type="entry name" value="G_ALPHA"/>
    <property type="match status" value="1"/>
</dbReference>
<keyword evidence="2 4" id="KW-0342">GTP-binding</keyword>
<dbReference type="GO" id="GO:0001664">
    <property type="term" value="F:G protein-coupled receptor binding"/>
    <property type="evidence" value="ECO:0007669"/>
    <property type="project" value="TreeGrafter"/>
</dbReference>
<feature type="binding site" evidence="4">
    <location>
        <position position="420"/>
    </location>
    <ligand>
        <name>GTP</name>
        <dbReference type="ChEBI" id="CHEBI:37565"/>
    </ligand>
</feature>
<dbReference type="GO" id="GO:0005525">
    <property type="term" value="F:GTP binding"/>
    <property type="evidence" value="ECO:0007669"/>
    <property type="project" value="UniProtKB-KW"/>
</dbReference>
<dbReference type="Proteomes" id="UP001221142">
    <property type="component" value="Unassembled WGS sequence"/>
</dbReference>
<dbReference type="GO" id="GO:0031683">
    <property type="term" value="F:G-protein beta/gamma-subunit complex binding"/>
    <property type="evidence" value="ECO:0007669"/>
    <property type="project" value="InterPro"/>
</dbReference>
<evidence type="ECO:0000256" key="4">
    <source>
        <dbReference type="PIRSR" id="PIRSR601019-1"/>
    </source>
</evidence>
<dbReference type="GO" id="GO:0005737">
    <property type="term" value="C:cytoplasm"/>
    <property type="evidence" value="ECO:0007669"/>
    <property type="project" value="TreeGrafter"/>
</dbReference>
<comment type="caution">
    <text evidence="7">The sequence shown here is derived from an EMBL/GenBank/DDBJ whole genome shotgun (WGS) entry which is preliminary data.</text>
</comment>
<keyword evidence="5" id="KW-0460">Magnesium</keyword>